<proteinExistence type="predicted"/>
<sequence>MNELQQNILQSANEQKQGRMNFSERTETGTNETFSNQPDSPIIEKRSFTILLALESSDSASAFAHSATYLLSLYRPISLLALCSSFAFEECF</sequence>
<reference evidence="2 3" key="1">
    <citation type="submission" date="2024-01" db="EMBL/GenBank/DDBJ databases">
        <title>The genomes of 5 underutilized Papilionoideae crops provide insights into root nodulation and disease resistanc.</title>
        <authorList>
            <person name="Jiang F."/>
        </authorList>
    </citation>
    <scope>NUCLEOTIDE SEQUENCE [LARGE SCALE GENOMIC DNA]</scope>
    <source>
        <strain evidence="2">LVBAO_FW01</strain>
        <tissue evidence="2">Leaves</tissue>
    </source>
</reference>
<dbReference type="AlphaFoldDB" id="A0AAN9PZM3"/>
<dbReference type="EMBL" id="JAYMYQ010000009">
    <property type="protein sequence ID" value="KAK7314073.1"/>
    <property type="molecule type" value="Genomic_DNA"/>
</dbReference>
<evidence type="ECO:0000256" key="1">
    <source>
        <dbReference type="SAM" id="MobiDB-lite"/>
    </source>
</evidence>
<name>A0AAN9PZM3_CANGL</name>
<protein>
    <submittedName>
        <fullName evidence="2">Uncharacterized protein</fullName>
    </submittedName>
</protein>
<comment type="caution">
    <text evidence="2">The sequence shown here is derived from an EMBL/GenBank/DDBJ whole genome shotgun (WGS) entry which is preliminary data.</text>
</comment>
<feature type="region of interest" description="Disordered" evidence="1">
    <location>
        <begin position="13"/>
        <end position="40"/>
    </location>
</feature>
<feature type="compositionally biased region" description="Polar residues" evidence="1">
    <location>
        <begin position="28"/>
        <end position="39"/>
    </location>
</feature>
<evidence type="ECO:0000313" key="2">
    <source>
        <dbReference type="EMBL" id="KAK7314073.1"/>
    </source>
</evidence>
<gene>
    <name evidence="2" type="ORF">VNO77_39282</name>
</gene>
<dbReference type="Proteomes" id="UP001367508">
    <property type="component" value="Unassembled WGS sequence"/>
</dbReference>
<accession>A0AAN9PZM3</accession>
<keyword evidence="3" id="KW-1185">Reference proteome</keyword>
<organism evidence="2 3">
    <name type="scientific">Canavalia gladiata</name>
    <name type="common">Sword bean</name>
    <name type="synonym">Dolichos gladiatus</name>
    <dbReference type="NCBI Taxonomy" id="3824"/>
    <lineage>
        <taxon>Eukaryota</taxon>
        <taxon>Viridiplantae</taxon>
        <taxon>Streptophyta</taxon>
        <taxon>Embryophyta</taxon>
        <taxon>Tracheophyta</taxon>
        <taxon>Spermatophyta</taxon>
        <taxon>Magnoliopsida</taxon>
        <taxon>eudicotyledons</taxon>
        <taxon>Gunneridae</taxon>
        <taxon>Pentapetalae</taxon>
        <taxon>rosids</taxon>
        <taxon>fabids</taxon>
        <taxon>Fabales</taxon>
        <taxon>Fabaceae</taxon>
        <taxon>Papilionoideae</taxon>
        <taxon>50 kb inversion clade</taxon>
        <taxon>NPAAA clade</taxon>
        <taxon>indigoferoid/millettioid clade</taxon>
        <taxon>Phaseoleae</taxon>
        <taxon>Canavalia</taxon>
    </lineage>
</organism>
<evidence type="ECO:0000313" key="3">
    <source>
        <dbReference type="Proteomes" id="UP001367508"/>
    </source>
</evidence>